<dbReference type="AlphaFoldDB" id="A0AAV2CPN5"/>
<feature type="compositionally biased region" description="Low complexity" evidence="1">
    <location>
        <begin position="33"/>
        <end position="45"/>
    </location>
</feature>
<proteinExistence type="predicted"/>
<accession>A0AAV2CPN5</accession>
<keyword evidence="3" id="KW-1185">Reference proteome</keyword>
<evidence type="ECO:0000313" key="3">
    <source>
        <dbReference type="Proteomes" id="UP001497516"/>
    </source>
</evidence>
<feature type="region of interest" description="Disordered" evidence="1">
    <location>
        <begin position="23"/>
        <end position="46"/>
    </location>
</feature>
<dbReference type="EMBL" id="OZ034813">
    <property type="protein sequence ID" value="CAL1357758.1"/>
    <property type="molecule type" value="Genomic_DNA"/>
</dbReference>
<protein>
    <submittedName>
        <fullName evidence="2">Uncharacterized protein</fullName>
    </submittedName>
</protein>
<reference evidence="2 3" key="1">
    <citation type="submission" date="2024-04" db="EMBL/GenBank/DDBJ databases">
        <authorList>
            <person name="Fracassetti M."/>
        </authorList>
    </citation>
    <scope>NUCLEOTIDE SEQUENCE [LARGE SCALE GENOMIC DNA]</scope>
</reference>
<evidence type="ECO:0000313" key="2">
    <source>
        <dbReference type="EMBL" id="CAL1357758.1"/>
    </source>
</evidence>
<evidence type="ECO:0000256" key="1">
    <source>
        <dbReference type="SAM" id="MobiDB-lite"/>
    </source>
</evidence>
<organism evidence="2 3">
    <name type="scientific">Linum trigynum</name>
    <dbReference type="NCBI Taxonomy" id="586398"/>
    <lineage>
        <taxon>Eukaryota</taxon>
        <taxon>Viridiplantae</taxon>
        <taxon>Streptophyta</taxon>
        <taxon>Embryophyta</taxon>
        <taxon>Tracheophyta</taxon>
        <taxon>Spermatophyta</taxon>
        <taxon>Magnoliopsida</taxon>
        <taxon>eudicotyledons</taxon>
        <taxon>Gunneridae</taxon>
        <taxon>Pentapetalae</taxon>
        <taxon>rosids</taxon>
        <taxon>fabids</taxon>
        <taxon>Malpighiales</taxon>
        <taxon>Linaceae</taxon>
        <taxon>Linum</taxon>
    </lineage>
</organism>
<name>A0AAV2CPN5_9ROSI</name>
<dbReference type="Proteomes" id="UP001497516">
    <property type="component" value="Chromosome 1"/>
</dbReference>
<gene>
    <name evidence="2" type="ORF">LTRI10_LOCUS5364</name>
</gene>
<sequence length="94" mass="10030">MGIFKSCFRHCLRSASLCLARSFSPRPPTSVQTTAPSASTLPSSSVDTRQLTARSQASFATRLGRVSISSSSSTFLPLSAVRTKIGKGLFDFGR</sequence>